<evidence type="ECO:0000313" key="11">
    <source>
        <dbReference type="EMBL" id="KIK77220.1"/>
    </source>
</evidence>
<feature type="region of interest" description="Disordered" evidence="10">
    <location>
        <begin position="92"/>
        <end position="112"/>
    </location>
</feature>
<dbReference type="InParanoid" id="A0A0D0DGX6"/>
<dbReference type="GO" id="GO:0005737">
    <property type="term" value="C:cytoplasm"/>
    <property type="evidence" value="ECO:0007669"/>
    <property type="project" value="UniProtKB-SubCell"/>
</dbReference>
<dbReference type="PANTHER" id="PTHR14614">
    <property type="entry name" value="HEPATOCELLULAR CARCINOMA-ASSOCIATED ANTIGEN"/>
    <property type="match status" value="1"/>
</dbReference>
<dbReference type="PANTHER" id="PTHR14614:SF39">
    <property type="entry name" value="HISTIDINE PROTEIN METHYLTRANSFERASE 1 HOMOLOG"/>
    <property type="match status" value="1"/>
</dbReference>
<dbReference type="EMBL" id="KN827081">
    <property type="protein sequence ID" value="KIK77220.1"/>
    <property type="molecule type" value="Genomic_DNA"/>
</dbReference>
<evidence type="ECO:0000256" key="1">
    <source>
        <dbReference type="ARBA" id="ARBA00004123"/>
    </source>
</evidence>
<evidence type="ECO:0000256" key="7">
    <source>
        <dbReference type="ARBA" id="ARBA00022691"/>
    </source>
</evidence>
<evidence type="ECO:0000256" key="4">
    <source>
        <dbReference type="ARBA" id="ARBA00022490"/>
    </source>
</evidence>
<dbReference type="HOGENOM" id="CLU_038704_1_1_1"/>
<gene>
    <name evidence="11" type="ORF">PAXRUDRAFT_835059</name>
</gene>
<dbReference type="STRING" id="930991.A0A0D0DGX6"/>
<sequence length="373" mass="41254">MFRFNFDFDEGADEVIITDFTNVSPKPVEVDDAPLPSQQAAQPFLELSLDSLLEVLPTQISYSLLTVPLSDGNDLKLARRDLFDARFQLISEGTGDPETTDQKSEPKSTTDSALQFLDNPSDLVPFVYEGGLKTWECSIDLAGYLNSTGYGSNTRGTRILELGCGTAVPTLYILQEIFSSQPAGEPETHIHLQDYNASVLQLVTMPNVVLAWYNSPAANEYRNSESYESTDSELNMTPQLFSAFKTSLGNYGVNLRFFAGSWDTFDLSSTGGRYNLVLTSETIYHLKSLFSLIRLMRGACVAPLGDVSEDVHQYLCLVAAKTVYFGVGGGIAEFVRCVEEMTSEKATRSQVEVVWDKSIGVSRKVMSVRWAHQ</sequence>
<dbReference type="FunCoup" id="A0A0D0DGX6">
    <property type="interactions" value="347"/>
</dbReference>
<organism evidence="11 12">
    <name type="scientific">Paxillus rubicundulus Ve08.2h10</name>
    <dbReference type="NCBI Taxonomy" id="930991"/>
    <lineage>
        <taxon>Eukaryota</taxon>
        <taxon>Fungi</taxon>
        <taxon>Dikarya</taxon>
        <taxon>Basidiomycota</taxon>
        <taxon>Agaricomycotina</taxon>
        <taxon>Agaricomycetes</taxon>
        <taxon>Agaricomycetidae</taxon>
        <taxon>Boletales</taxon>
        <taxon>Paxilineae</taxon>
        <taxon>Paxillaceae</taxon>
        <taxon>Paxillus</taxon>
    </lineage>
</organism>
<reference evidence="11 12" key="1">
    <citation type="submission" date="2014-04" db="EMBL/GenBank/DDBJ databases">
        <authorList>
            <consortium name="DOE Joint Genome Institute"/>
            <person name="Kuo A."/>
            <person name="Kohler A."/>
            <person name="Jargeat P."/>
            <person name="Nagy L.G."/>
            <person name="Floudas D."/>
            <person name="Copeland A."/>
            <person name="Barry K.W."/>
            <person name="Cichocki N."/>
            <person name="Veneault-Fourrey C."/>
            <person name="LaButti K."/>
            <person name="Lindquist E.A."/>
            <person name="Lipzen A."/>
            <person name="Lundell T."/>
            <person name="Morin E."/>
            <person name="Murat C."/>
            <person name="Sun H."/>
            <person name="Tunlid A."/>
            <person name="Henrissat B."/>
            <person name="Grigoriev I.V."/>
            <person name="Hibbett D.S."/>
            <person name="Martin F."/>
            <person name="Nordberg H.P."/>
            <person name="Cantor M.N."/>
            <person name="Hua S.X."/>
        </authorList>
    </citation>
    <scope>NUCLEOTIDE SEQUENCE [LARGE SCALE GENOMIC DNA]</scope>
    <source>
        <strain evidence="11 12">Ve08.2h10</strain>
    </source>
</reference>
<dbReference type="InterPro" id="IPR019410">
    <property type="entry name" value="Methyltransf_16"/>
</dbReference>
<evidence type="ECO:0000256" key="9">
    <source>
        <dbReference type="ARBA" id="ARBA00038126"/>
    </source>
</evidence>
<keyword evidence="8" id="KW-0539">Nucleus</keyword>
<evidence type="ECO:0000256" key="10">
    <source>
        <dbReference type="SAM" id="MobiDB-lite"/>
    </source>
</evidence>
<dbReference type="GO" id="GO:0018064">
    <property type="term" value="F:protein-L-histidine N-tele-methyltransferase activity"/>
    <property type="evidence" value="ECO:0007669"/>
    <property type="project" value="UniProtKB-EC"/>
</dbReference>
<keyword evidence="6" id="KW-0808">Transferase</keyword>
<accession>A0A0D0DGX6</accession>
<evidence type="ECO:0000256" key="2">
    <source>
        <dbReference type="ARBA" id="ARBA00004496"/>
    </source>
</evidence>
<evidence type="ECO:0000256" key="5">
    <source>
        <dbReference type="ARBA" id="ARBA00022603"/>
    </source>
</evidence>
<protein>
    <recommendedName>
        <fullName evidence="3">protein-histidine N-methyltransferase</fullName>
        <ecNumber evidence="3">2.1.1.85</ecNumber>
    </recommendedName>
</protein>
<dbReference type="Gene3D" id="3.40.50.150">
    <property type="entry name" value="Vaccinia Virus protein VP39"/>
    <property type="match status" value="1"/>
</dbReference>
<keyword evidence="4" id="KW-0963">Cytoplasm</keyword>
<comment type="subcellular location">
    <subcellularLocation>
        <location evidence="2">Cytoplasm</location>
    </subcellularLocation>
    <subcellularLocation>
        <location evidence="1">Nucleus</location>
    </subcellularLocation>
</comment>
<evidence type="ECO:0000256" key="6">
    <source>
        <dbReference type="ARBA" id="ARBA00022679"/>
    </source>
</evidence>
<dbReference type="GO" id="GO:0005634">
    <property type="term" value="C:nucleus"/>
    <property type="evidence" value="ECO:0007669"/>
    <property type="project" value="UniProtKB-SubCell"/>
</dbReference>
<evidence type="ECO:0000256" key="3">
    <source>
        <dbReference type="ARBA" id="ARBA00012533"/>
    </source>
</evidence>
<proteinExistence type="inferred from homology"/>
<dbReference type="GO" id="GO:0032259">
    <property type="term" value="P:methylation"/>
    <property type="evidence" value="ECO:0007669"/>
    <property type="project" value="UniProtKB-KW"/>
</dbReference>
<keyword evidence="5" id="KW-0489">Methyltransferase</keyword>
<name>A0A0D0DGX6_9AGAM</name>
<evidence type="ECO:0000313" key="12">
    <source>
        <dbReference type="Proteomes" id="UP000054538"/>
    </source>
</evidence>
<evidence type="ECO:0000256" key="8">
    <source>
        <dbReference type="ARBA" id="ARBA00023242"/>
    </source>
</evidence>
<dbReference type="SUPFAM" id="SSF53335">
    <property type="entry name" value="S-adenosyl-L-methionine-dependent methyltransferases"/>
    <property type="match status" value="1"/>
</dbReference>
<dbReference type="OrthoDB" id="1723750at2759"/>
<keyword evidence="7" id="KW-0949">S-adenosyl-L-methionine</keyword>
<dbReference type="EC" id="2.1.1.85" evidence="3"/>
<dbReference type="Proteomes" id="UP000054538">
    <property type="component" value="Unassembled WGS sequence"/>
</dbReference>
<keyword evidence="12" id="KW-1185">Reference proteome</keyword>
<comment type="similarity">
    <text evidence="9">Belongs to the methyltransferase superfamily. METTL18 family.</text>
</comment>
<dbReference type="AlphaFoldDB" id="A0A0D0DGX6"/>
<reference evidence="12" key="2">
    <citation type="submission" date="2015-01" db="EMBL/GenBank/DDBJ databases">
        <title>Evolutionary Origins and Diversification of the Mycorrhizal Mutualists.</title>
        <authorList>
            <consortium name="DOE Joint Genome Institute"/>
            <consortium name="Mycorrhizal Genomics Consortium"/>
            <person name="Kohler A."/>
            <person name="Kuo A."/>
            <person name="Nagy L.G."/>
            <person name="Floudas D."/>
            <person name="Copeland A."/>
            <person name="Barry K.W."/>
            <person name="Cichocki N."/>
            <person name="Veneault-Fourrey C."/>
            <person name="LaButti K."/>
            <person name="Lindquist E.A."/>
            <person name="Lipzen A."/>
            <person name="Lundell T."/>
            <person name="Morin E."/>
            <person name="Murat C."/>
            <person name="Riley R."/>
            <person name="Ohm R."/>
            <person name="Sun H."/>
            <person name="Tunlid A."/>
            <person name="Henrissat B."/>
            <person name="Grigoriev I.V."/>
            <person name="Hibbett D.S."/>
            <person name="Martin F."/>
        </authorList>
    </citation>
    <scope>NUCLEOTIDE SEQUENCE [LARGE SCALE GENOMIC DNA]</scope>
    <source>
        <strain evidence="12">Ve08.2h10</strain>
    </source>
</reference>
<dbReference type="InterPro" id="IPR029063">
    <property type="entry name" value="SAM-dependent_MTases_sf"/>
</dbReference>